<dbReference type="EMBL" id="QTJU01000001">
    <property type="protein sequence ID" value="RFM30183.1"/>
    <property type="molecule type" value="Genomic_DNA"/>
</dbReference>
<evidence type="ECO:0000313" key="4">
    <source>
        <dbReference type="EMBL" id="RFM30183.1"/>
    </source>
</evidence>
<dbReference type="PANTHER" id="PTHR44591:SF3">
    <property type="entry name" value="RESPONSE REGULATORY DOMAIN-CONTAINING PROTEIN"/>
    <property type="match status" value="1"/>
</dbReference>
<dbReference type="SUPFAM" id="SSF52172">
    <property type="entry name" value="CheY-like"/>
    <property type="match status" value="1"/>
</dbReference>
<dbReference type="Gene3D" id="3.40.50.2300">
    <property type="match status" value="1"/>
</dbReference>
<dbReference type="InterPro" id="IPR011006">
    <property type="entry name" value="CheY-like_superfamily"/>
</dbReference>
<dbReference type="InterPro" id="IPR050595">
    <property type="entry name" value="Bact_response_regulator"/>
</dbReference>
<dbReference type="RefSeq" id="WP_116845939.1">
    <property type="nucleotide sequence ID" value="NZ_QTJU01000001.1"/>
</dbReference>
<dbReference type="InterPro" id="IPR001789">
    <property type="entry name" value="Sig_transdc_resp-reg_receiver"/>
</dbReference>
<proteinExistence type="predicted"/>
<organism evidence="4 5">
    <name type="scientific">Deminuibacter soli</name>
    <dbReference type="NCBI Taxonomy" id="2291815"/>
    <lineage>
        <taxon>Bacteria</taxon>
        <taxon>Pseudomonadati</taxon>
        <taxon>Bacteroidota</taxon>
        <taxon>Chitinophagia</taxon>
        <taxon>Chitinophagales</taxon>
        <taxon>Chitinophagaceae</taxon>
        <taxon>Deminuibacter</taxon>
    </lineage>
</organism>
<keyword evidence="1 2" id="KW-0597">Phosphoprotein</keyword>
<name>A0A3E1NQI9_9BACT</name>
<evidence type="ECO:0000256" key="2">
    <source>
        <dbReference type="PROSITE-ProRule" id="PRU00169"/>
    </source>
</evidence>
<keyword evidence="5" id="KW-1185">Reference proteome</keyword>
<dbReference type="PANTHER" id="PTHR44591">
    <property type="entry name" value="STRESS RESPONSE REGULATOR PROTEIN 1"/>
    <property type="match status" value="1"/>
</dbReference>
<dbReference type="PROSITE" id="PS50110">
    <property type="entry name" value="RESPONSE_REGULATORY"/>
    <property type="match status" value="1"/>
</dbReference>
<accession>A0A3E1NQI9</accession>
<evidence type="ECO:0000313" key="5">
    <source>
        <dbReference type="Proteomes" id="UP000261284"/>
    </source>
</evidence>
<evidence type="ECO:0000259" key="3">
    <source>
        <dbReference type="PROSITE" id="PS50110"/>
    </source>
</evidence>
<gene>
    <name evidence="4" type="ORF">DXN05_04215</name>
</gene>
<dbReference type="GO" id="GO:0000160">
    <property type="term" value="P:phosphorelay signal transduction system"/>
    <property type="evidence" value="ECO:0007669"/>
    <property type="project" value="InterPro"/>
</dbReference>
<reference evidence="4 5" key="1">
    <citation type="submission" date="2018-08" db="EMBL/GenBank/DDBJ databases">
        <title>Chitinophagaceae sp. K23C18032701, a novel bacterium isolated from forest soil.</title>
        <authorList>
            <person name="Wang C."/>
        </authorList>
    </citation>
    <scope>NUCLEOTIDE SEQUENCE [LARGE SCALE GENOMIC DNA]</scope>
    <source>
        <strain evidence="4 5">K23C18032701</strain>
    </source>
</reference>
<feature type="modified residue" description="4-aspartylphosphate" evidence="2">
    <location>
        <position position="53"/>
    </location>
</feature>
<sequence>MRPTLLIVDDNEAILKLLTVVFERKYNVYTAADGVEAIAFLSEAIMPDLIISDLHMNNISGYELVRHLSTSNLYNKIPVVIISDATDPDLALLGAQSVVVAVLHKPFDPVALARIVEESIVKYPSGNNYLRVSAGYEFAQRYNQSFSKS</sequence>
<dbReference type="CDD" id="cd00156">
    <property type="entry name" value="REC"/>
    <property type="match status" value="1"/>
</dbReference>
<evidence type="ECO:0000256" key="1">
    <source>
        <dbReference type="ARBA" id="ARBA00022553"/>
    </source>
</evidence>
<dbReference type="SMART" id="SM00448">
    <property type="entry name" value="REC"/>
    <property type="match status" value="1"/>
</dbReference>
<dbReference type="OrthoDB" id="9789181at2"/>
<dbReference type="Pfam" id="PF00072">
    <property type="entry name" value="Response_reg"/>
    <property type="match status" value="1"/>
</dbReference>
<comment type="caution">
    <text evidence="4">The sequence shown here is derived from an EMBL/GenBank/DDBJ whole genome shotgun (WGS) entry which is preliminary data.</text>
</comment>
<dbReference type="Proteomes" id="UP000261284">
    <property type="component" value="Unassembled WGS sequence"/>
</dbReference>
<protein>
    <submittedName>
        <fullName evidence="4">Response regulator</fullName>
    </submittedName>
</protein>
<dbReference type="AlphaFoldDB" id="A0A3E1NQI9"/>
<feature type="domain" description="Response regulatory" evidence="3">
    <location>
        <begin position="4"/>
        <end position="120"/>
    </location>
</feature>